<dbReference type="GO" id="GO:0016787">
    <property type="term" value="F:hydrolase activity"/>
    <property type="evidence" value="ECO:0007669"/>
    <property type="project" value="UniProtKB-UniRule"/>
</dbReference>
<dbReference type="GO" id="GO:0043138">
    <property type="term" value="F:3'-5' DNA helicase activity"/>
    <property type="evidence" value="ECO:0007669"/>
    <property type="project" value="TreeGrafter"/>
</dbReference>
<feature type="coiled-coil region" evidence="6">
    <location>
        <begin position="64"/>
        <end position="91"/>
    </location>
</feature>
<dbReference type="GO" id="GO:0005829">
    <property type="term" value="C:cytosol"/>
    <property type="evidence" value="ECO:0007669"/>
    <property type="project" value="TreeGrafter"/>
</dbReference>
<feature type="binding site" evidence="5">
    <location>
        <begin position="228"/>
        <end position="235"/>
    </location>
    <ligand>
        <name>ATP</name>
        <dbReference type="ChEBI" id="CHEBI:30616"/>
    </ligand>
</feature>
<evidence type="ECO:0000313" key="9">
    <source>
        <dbReference type="Proteomes" id="UP001268896"/>
    </source>
</evidence>
<evidence type="ECO:0000256" key="5">
    <source>
        <dbReference type="PROSITE-ProRule" id="PRU00560"/>
    </source>
</evidence>
<keyword evidence="6" id="KW-0175">Coiled coil</keyword>
<dbReference type="Pfam" id="PF13538">
    <property type="entry name" value="UvrD_C_2"/>
    <property type="match status" value="1"/>
</dbReference>
<keyword evidence="2 5" id="KW-0378">Hydrolase</keyword>
<dbReference type="Gene3D" id="3.40.50.300">
    <property type="entry name" value="P-loop containing nucleotide triphosphate hydrolases"/>
    <property type="match status" value="3"/>
</dbReference>
<dbReference type="SUPFAM" id="SSF52540">
    <property type="entry name" value="P-loop containing nucleoside triphosphate hydrolases"/>
    <property type="match status" value="1"/>
</dbReference>
<feature type="domain" description="UvrD-like helicase ATP-binding" evidence="7">
    <location>
        <begin position="207"/>
        <end position="575"/>
    </location>
</feature>
<keyword evidence="3 5" id="KW-0347">Helicase</keyword>
<sequence length="713" mass="81586">MNDLKAEKKHLTDTYQQLLTRKTMLSTFLTEGRKKDRLAMQSIGEEIRLNFDNFADRLDTFAAIESKNREIDQMNAALQSAELELAAIDRLLDSPYFGKISLQFEDEETIEDFYIGINGFVNENKEGLIYDWRSPIAELFYAKRLGPVSYQVNNQTISVALEHRRQFIIEKDQLKQAFDTSVAIQDEVLLAALEANNSQKMQDITASIQHEQNVIIRDLAHKNLLVNGVAGSGKTSAVMQRIAFLLYHFREEMTVENVLILSPNSRFIDYISQVLPSLGEKNPLTLTMRQFCQAFPSVDLESEEAYFDRIQQTPSEAIDLLRSADFSRFLQSLSKQLPEELVLQFKPIKRKNVVLFSEETIDTFFQETPKQASLRDRIQAVKKKLAYAWEDRLQKNALAANVHDQVRSLTEDKQRSLLGTVLKDDSEKTIQKAAIRLLKKKYAKVSKQINDLTWFDTKRLLADSADYFTHGQITLTQTTDSLDYTVCLLLIRHLLAEKQPVPALRYLFIDEVQDYTPAQIQFLLCLFPMAAFTLVGDQQQAIFTSAITVSEIQTLFQQQAKFLETYQLTTSYRSSGAITRLFAQVLPKKNNLKISAVRPEGKLPQFYANLPDVALVDIVKELKQPVTIITKDSRSSEELKQFFDKQAVSFHGTVLPIHLAKGLEFKQVLLYDVSEENYHTDQDRRILYTAISRAMEELVVTSKGTFSPFLPPC</sequence>
<evidence type="ECO:0000256" key="3">
    <source>
        <dbReference type="ARBA" id="ARBA00022806"/>
    </source>
</evidence>
<accession>A0AAW8ULR6</accession>
<gene>
    <name evidence="8" type="ORF">P7I32_11105</name>
</gene>
<dbReference type="GO" id="GO:0000725">
    <property type="term" value="P:recombinational repair"/>
    <property type="evidence" value="ECO:0007669"/>
    <property type="project" value="TreeGrafter"/>
</dbReference>
<dbReference type="InterPro" id="IPR027417">
    <property type="entry name" value="P-loop_NTPase"/>
</dbReference>
<evidence type="ECO:0000256" key="4">
    <source>
        <dbReference type="ARBA" id="ARBA00022840"/>
    </source>
</evidence>
<evidence type="ECO:0000256" key="2">
    <source>
        <dbReference type="ARBA" id="ARBA00022801"/>
    </source>
</evidence>
<keyword evidence="1 5" id="KW-0547">Nucleotide-binding</keyword>
<name>A0AAW8ULR6_ENTCA</name>
<reference evidence="8" key="1">
    <citation type="submission" date="2023-03" db="EMBL/GenBank/DDBJ databases">
        <authorList>
            <person name="Shen W."/>
            <person name="Cai J."/>
        </authorList>
    </citation>
    <scope>NUCLEOTIDE SEQUENCE</scope>
    <source>
        <strain evidence="8">K72-2</strain>
    </source>
</reference>
<evidence type="ECO:0000259" key="7">
    <source>
        <dbReference type="PROSITE" id="PS51198"/>
    </source>
</evidence>
<keyword evidence="4 5" id="KW-0067">ATP-binding</keyword>
<comment type="caution">
    <text evidence="8">The sequence shown here is derived from an EMBL/GenBank/DDBJ whole genome shotgun (WGS) entry which is preliminary data.</text>
</comment>
<organism evidence="8 9">
    <name type="scientific">Enterococcus casseliflavus</name>
    <name type="common">Enterococcus flavescens</name>
    <dbReference type="NCBI Taxonomy" id="37734"/>
    <lineage>
        <taxon>Bacteria</taxon>
        <taxon>Bacillati</taxon>
        <taxon>Bacillota</taxon>
        <taxon>Bacilli</taxon>
        <taxon>Lactobacillales</taxon>
        <taxon>Enterococcaceae</taxon>
        <taxon>Enterococcus</taxon>
    </lineage>
</organism>
<evidence type="ECO:0000256" key="1">
    <source>
        <dbReference type="ARBA" id="ARBA00022741"/>
    </source>
</evidence>
<dbReference type="EMBL" id="JARQDV010000005">
    <property type="protein sequence ID" value="MDT2965164.1"/>
    <property type="molecule type" value="Genomic_DNA"/>
</dbReference>
<dbReference type="Pfam" id="PF00580">
    <property type="entry name" value="UvrD-helicase"/>
    <property type="match status" value="1"/>
</dbReference>
<dbReference type="GO" id="GO:0005524">
    <property type="term" value="F:ATP binding"/>
    <property type="evidence" value="ECO:0007669"/>
    <property type="project" value="UniProtKB-UniRule"/>
</dbReference>
<dbReference type="PROSITE" id="PS51198">
    <property type="entry name" value="UVRD_HELICASE_ATP_BIND"/>
    <property type="match status" value="1"/>
</dbReference>
<dbReference type="GO" id="GO:0003677">
    <property type="term" value="F:DNA binding"/>
    <property type="evidence" value="ECO:0007669"/>
    <property type="project" value="InterPro"/>
</dbReference>
<dbReference type="InterPro" id="IPR000212">
    <property type="entry name" value="DNA_helicase_UvrD/REP"/>
</dbReference>
<dbReference type="Proteomes" id="UP001268896">
    <property type="component" value="Unassembled WGS sequence"/>
</dbReference>
<dbReference type="InterPro" id="IPR027785">
    <property type="entry name" value="UvrD-like_helicase_C"/>
</dbReference>
<dbReference type="PANTHER" id="PTHR11070:SF17">
    <property type="entry name" value="DNA HELICASE IV"/>
    <property type="match status" value="1"/>
</dbReference>
<dbReference type="RefSeq" id="WP_311904149.1">
    <property type="nucleotide sequence ID" value="NZ_JARQDV010000005.1"/>
</dbReference>
<dbReference type="AlphaFoldDB" id="A0AAW8ULR6"/>
<dbReference type="InterPro" id="IPR014016">
    <property type="entry name" value="UvrD-like_ATP-bd"/>
</dbReference>
<evidence type="ECO:0000313" key="8">
    <source>
        <dbReference type="EMBL" id="MDT2965164.1"/>
    </source>
</evidence>
<evidence type="ECO:0000256" key="6">
    <source>
        <dbReference type="SAM" id="Coils"/>
    </source>
</evidence>
<protein>
    <submittedName>
        <fullName evidence="8">AAA family ATPase</fullName>
    </submittedName>
</protein>
<proteinExistence type="predicted"/>
<dbReference type="PANTHER" id="PTHR11070">
    <property type="entry name" value="UVRD / RECB / PCRA DNA HELICASE FAMILY MEMBER"/>
    <property type="match status" value="1"/>
</dbReference>